<accession>A0A9D1UDE7</accession>
<name>A0A9D1UDE7_9FIRM</name>
<reference evidence="3" key="2">
    <citation type="submission" date="2021-04" db="EMBL/GenBank/DDBJ databases">
        <authorList>
            <person name="Gilroy R."/>
        </authorList>
    </citation>
    <scope>NUCLEOTIDE SEQUENCE</scope>
    <source>
        <strain evidence="3">CHK195-6426</strain>
    </source>
</reference>
<evidence type="ECO:0000313" key="3">
    <source>
        <dbReference type="EMBL" id="HIW82531.1"/>
    </source>
</evidence>
<proteinExistence type="predicted"/>
<evidence type="ECO:0000259" key="2">
    <source>
        <dbReference type="Pfam" id="PF08792"/>
    </source>
</evidence>
<keyword evidence="1" id="KW-1133">Transmembrane helix</keyword>
<dbReference type="PANTHER" id="PTHR37826:SF3">
    <property type="entry name" value="J DOMAIN-CONTAINING PROTEIN"/>
    <property type="match status" value="1"/>
</dbReference>
<dbReference type="PANTHER" id="PTHR37826">
    <property type="entry name" value="FLOTILLIN BAND_7_5 DOMAIN PROTEIN"/>
    <property type="match status" value="1"/>
</dbReference>
<protein>
    <recommendedName>
        <fullName evidence="2">Viral late gene transcription factor 3 zinc ribbon domain-containing protein</fullName>
    </recommendedName>
</protein>
<keyword evidence="1" id="KW-0812">Transmembrane</keyword>
<evidence type="ECO:0000313" key="4">
    <source>
        <dbReference type="Proteomes" id="UP000824265"/>
    </source>
</evidence>
<reference evidence="3" key="1">
    <citation type="journal article" date="2021" name="PeerJ">
        <title>Extensive microbial diversity within the chicken gut microbiome revealed by metagenomics and culture.</title>
        <authorList>
            <person name="Gilroy R."/>
            <person name="Ravi A."/>
            <person name="Getino M."/>
            <person name="Pursley I."/>
            <person name="Horton D.L."/>
            <person name="Alikhan N.F."/>
            <person name="Baker D."/>
            <person name="Gharbi K."/>
            <person name="Hall N."/>
            <person name="Watson M."/>
            <person name="Adriaenssens E.M."/>
            <person name="Foster-Nyarko E."/>
            <person name="Jarju S."/>
            <person name="Secka A."/>
            <person name="Antonio M."/>
            <person name="Oren A."/>
            <person name="Chaudhuri R.R."/>
            <person name="La Ragione R."/>
            <person name="Hildebrand F."/>
            <person name="Pallen M.J."/>
        </authorList>
    </citation>
    <scope>NUCLEOTIDE SEQUENCE</scope>
    <source>
        <strain evidence="3">CHK195-6426</strain>
    </source>
</reference>
<dbReference type="Pfam" id="PF08792">
    <property type="entry name" value="A2L_zn_ribbon"/>
    <property type="match status" value="1"/>
</dbReference>
<evidence type="ECO:0000256" key="1">
    <source>
        <dbReference type="SAM" id="Phobius"/>
    </source>
</evidence>
<feature type="domain" description="Viral late gene transcription factor 3 zinc ribbon" evidence="2">
    <location>
        <begin position="4"/>
        <end position="29"/>
    </location>
</feature>
<dbReference type="Proteomes" id="UP000824265">
    <property type="component" value="Unassembled WGS sequence"/>
</dbReference>
<comment type="caution">
    <text evidence="3">The sequence shown here is derived from an EMBL/GenBank/DDBJ whole genome shotgun (WGS) entry which is preliminary data.</text>
</comment>
<dbReference type="EMBL" id="DXGH01000073">
    <property type="protein sequence ID" value="HIW82531.1"/>
    <property type="molecule type" value="Genomic_DNA"/>
</dbReference>
<organism evidence="3 4">
    <name type="scientific">Candidatus Acetatifactor stercoripullorum</name>
    <dbReference type="NCBI Taxonomy" id="2838414"/>
    <lineage>
        <taxon>Bacteria</taxon>
        <taxon>Bacillati</taxon>
        <taxon>Bacillota</taxon>
        <taxon>Clostridia</taxon>
        <taxon>Lachnospirales</taxon>
        <taxon>Lachnospiraceae</taxon>
        <taxon>Acetatifactor</taxon>
    </lineage>
</organism>
<dbReference type="Gene3D" id="2.20.28.30">
    <property type="entry name" value="RNA polymerase ii, chain L"/>
    <property type="match status" value="2"/>
</dbReference>
<dbReference type="RefSeq" id="WP_318702517.1">
    <property type="nucleotide sequence ID" value="NZ_CALWMU010000026.1"/>
</dbReference>
<keyword evidence="1" id="KW-0472">Membrane</keyword>
<gene>
    <name evidence="3" type="ORF">H9742_13595</name>
</gene>
<sequence length="329" mass="38296">MVFKCKNCGGNVIYSPERKGMYCPFCESENSEEKKEFPDQDMKICPNCGGEVPVQEHTSASQCPYCDNYLIFDQRIEGEYEPKIMIPFRFGKEKCKESIREKFKKCLFAPTDFLSEARLNGMQGTYVPFWFFDYDVNCDYSAEGTRVKSWTTGNTQYTETSYYNIFRNMDADFENIPVDASVDMPDDVMDLMEPYNYSELMPFKPEYLSGFYAEKYNMTADIAQNRAKQKMNEDVGQMLSQSYSGYSHVTVRKNNIQVKREENRYGLLPVWKYIYRYQDKDYPFYVNGQNGKIVGAAPISKKKVWSYAGTLWLCLTLILGMINGIIYLV</sequence>
<dbReference type="InterPro" id="IPR014900">
    <property type="entry name" value="VLTF-3_Zn_ribbon"/>
</dbReference>
<dbReference type="AlphaFoldDB" id="A0A9D1UDE7"/>
<feature type="transmembrane region" description="Helical" evidence="1">
    <location>
        <begin position="304"/>
        <end position="328"/>
    </location>
</feature>